<evidence type="ECO:0000313" key="1">
    <source>
        <dbReference type="EMBL" id="KAK7346946.1"/>
    </source>
</evidence>
<dbReference type="Proteomes" id="UP001374584">
    <property type="component" value="Unassembled WGS sequence"/>
</dbReference>
<dbReference type="EMBL" id="JAYMYR010000008">
    <property type="protein sequence ID" value="KAK7346946.1"/>
    <property type="molecule type" value="Genomic_DNA"/>
</dbReference>
<protein>
    <submittedName>
        <fullName evidence="1">Uncharacterized protein</fullName>
    </submittedName>
</protein>
<accession>A0AAN9M3Y1</accession>
<name>A0AAN9M3Y1_PHACN</name>
<sequence length="77" mass="8377">MGGRKQDRCNLLESKCKRVSKLFSLWVPPSHSGTSSLVPSEAVKYAHRFQNNGICGFQGRPYPGPGGSMLCLGILKP</sequence>
<organism evidence="1 2">
    <name type="scientific">Phaseolus coccineus</name>
    <name type="common">Scarlet runner bean</name>
    <name type="synonym">Phaseolus multiflorus</name>
    <dbReference type="NCBI Taxonomy" id="3886"/>
    <lineage>
        <taxon>Eukaryota</taxon>
        <taxon>Viridiplantae</taxon>
        <taxon>Streptophyta</taxon>
        <taxon>Embryophyta</taxon>
        <taxon>Tracheophyta</taxon>
        <taxon>Spermatophyta</taxon>
        <taxon>Magnoliopsida</taxon>
        <taxon>eudicotyledons</taxon>
        <taxon>Gunneridae</taxon>
        <taxon>Pentapetalae</taxon>
        <taxon>rosids</taxon>
        <taxon>fabids</taxon>
        <taxon>Fabales</taxon>
        <taxon>Fabaceae</taxon>
        <taxon>Papilionoideae</taxon>
        <taxon>50 kb inversion clade</taxon>
        <taxon>NPAAA clade</taxon>
        <taxon>indigoferoid/millettioid clade</taxon>
        <taxon>Phaseoleae</taxon>
        <taxon>Phaseolus</taxon>
    </lineage>
</organism>
<reference evidence="1 2" key="1">
    <citation type="submission" date="2024-01" db="EMBL/GenBank/DDBJ databases">
        <title>The genomes of 5 underutilized Papilionoideae crops provide insights into root nodulation and disease resistanc.</title>
        <authorList>
            <person name="Jiang F."/>
        </authorList>
    </citation>
    <scope>NUCLEOTIDE SEQUENCE [LARGE SCALE GENOMIC DNA]</scope>
    <source>
        <strain evidence="1">JINMINGXINNONG_FW02</strain>
        <tissue evidence="1">Leaves</tissue>
    </source>
</reference>
<gene>
    <name evidence="1" type="ORF">VNO80_21470</name>
</gene>
<proteinExistence type="predicted"/>
<dbReference type="AlphaFoldDB" id="A0AAN9M3Y1"/>
<comment type="caution">
    <text evidence="1">The sequence shown here is derived from an EMBL/GenBank/DDBJ whole genome shotgun (WGS) entry which is preliminary data.</text>
</comment>
<evidence type="ECO:0000313" key="2">
    <source>
        <dbReference type="Proteomes" id="UP001374584"/>
    </source>
</evidence>
<keyword evidence="2" id="KW-1185">Reference proteome</keyword>